<feature type="non-terminal residue" evidence="1">
    <location>
        <position position="119"/>
    </location>
</feature>
<gene>
    <name evidence="1" type="ORF">CEUSTIGMA_g11032.t1</name>
</gene>
<evidence type="ECO:0000313" key="1">
    <source>
        <dbReference type="EMBL" id="GAX83608.1"/>
    </source>
</evidence>
<comment type="caution">
    <text evidence="1">The sequence shown here is derived from an EMBL/GenBank/DDBJ whole genome shotgun (WGS) entry which is preliminary data.</text>
</comment>
<evidence type="ECO:0000313" key="2">
    <source>
        <dbReference type="Proteomes" id="UP000232323"/>
    </source>
</evidence>
<accession>A0A250XKK9</accession>
<dbReference type="Proteomes" id="UP000232323">
    <property type="component" value="Unassembled WGS sequence"/>
</dbReference>
<proteinExistence type="predicted"/>
<dbReference type="EMBL" id="BEGY01000102">
    <property type="protein sequence ID" value="GAX83608.1"/>
    <property type="molecule type" value="Genomic_DNA"/>
</dbReference>
<keyword evidence="2" id="KW-1185">Reference proteome</keyword>
<sequence length="119" mass="12216">MMRTVSNQLLWNLLLKRASRNAETIMANTCLAGSQLLGPAAFNFHSLHTALSPITSRSLNYGVSTFRANGSSILPATGAISTAAADCIHGYKDSAANATASAKSAKAGLNLAGMYAAAA</sequence>
<dbReference type="AlphaFoldDB" id="A0A250XKK9"/>
<reference evidence="1 2" key="1">
    <citation type="submission" date="2017-08" db="EMBL/GenBank/DDBJ databases">
        <title>Acidophilic green algal genome provides insights into adaptation to an acidic environment.</title>
        <authorList>
            <person name="Hirooka S."/>
            <person name="Hirose Y."/>
            <person name="Kanesaki Y."/>
            <person name="Higuchi S."/>
            <person name="Fujiwara T."/>
            <person name="Onuma R."/>
            <person name="Era A."/>
            <person name="Ohbayashi R."/>
            <person name="Uzuka A."/>
            <person name="Nozaki H."/>
            <person name="Yoshikawa H."/>
            <person name="Miyagishima S.Y."/>
        </authorList>
    </citation>
    <scope>NUCLEOTIDE SEQUENCE [LARGE SCALE GENOMIC DNA]</scope>
    <source>
        <strain evidence="1 2">NIES-2499</strain>
    </source>
</reference>
<organism evidence="1 2">
    <name type="scientific">Chlamydomonas eustigma</name>
    <dbReference type="NCBI Taxonomy" id="1157962"/>
    <lineage>
        <taxon>Eukaryota</taxon>
        <taxon>Viridiplantae</taxon>
        <taxon>Chlorophyta</taxon>
        <taxon>core chlorophytes</taxon>
        <taxon>Chlorophyceae</taxon>
        <taxon>CS clade</taxon>
        <taxon>Chlamydomonadales</taxon>
        <taxon>Chlamydomonadaceae</taxon>
        <taxon>Chlamydomonas</taxon>
    </lineage>
</organism>
<protein>
    <submittedName>
        <fullName evidence="1">Uncharacterized protein</fullName>
    </submittedName>
</protein>
<name>A0A250XKK9_9CHLO</name>